<protein>
    <recommendedName>
        <fullName evidence="2">Capsule synthesis protein CapA domain-containing protein</fullName>
    </recommendedName>
</protein>
<evidence type="ECO:0000313" key="3">
    <source>
        <dbReference type="EMBL" id="EIY46550.1"/>
    </source>
</evidence>
<name>I8X6Q9_9BACE</name>
<dbReference type="EMBL" id="AGXS01000023">
    <property type="protein sequence ID" value="EIY46550.1"/>
    <property type="molecule type" value="Genomic_DNA"/>
</dbReference>
<evidence type="ECO:0000256" key="1">
    <source>
        <dbReference type="ARBA" id="ARBA00005662"/>
    </source>
</evidence>
<dbReference type="Pfam" id="PF09587">
    <property type="entry name" value="PGA_cap"/>
    <property type="match status" value="1"/>
</dbReference>
<dbReference type="RefSeq" id="WP_007486546.1">
    <property type="nucleotide sequence ID" value="NZ_JH724315.1"/>
</dbReference>
<dbReference type="Gene3D" id="3.60.21.10">
    <property type="match status" value="1"/>
</dbReference>
<dbReference type="PANTHER" id="PTHR33393:SF11">
    <property type="entry name" value="POLYGLUTAMINE SYNTHESIS ACCESSORY PROTEIN RV0574C-RELATED"/>
    <property type="match status" value="1"/>
</dbReference>
<dbReference type="AlphaFoldDB" id="I8X6Q9"/>
<organism evidence="3 4">
    <name type="scientific">Bacteroides nordii CL02T12C05</name>
    <dbReference type="NCBI Taxonomy" id="997884"/>
    <lineage>
        <taxon>Bacteria</taxon>
        <taxon>Pseudomonadati</taxon>
        <taxon>Bacteroidota</taxon>
        <taxon>Bacteroidia</taxon>
        <taxon>Bacteroidales</taxon>
        <taxon>Bacteroidaceae</taxon>
        <taxon>Bacteroides</taxon>
    </lineage>
</organism>
<dbReference type="PATRIC" id="fig|997884.3.peg.3397"/>
<sequence length="346" mass="40006">MIFCGDIALPFINSINLDIPEYLRNKRWIVNLEGSLVDSSEENLQKSVVFNDFNAIKQLTSSLKISGFSIANNHTFDIGDLNRSNFYFHQIGIPYFGSGLTIADAKKEFVCEDENSIEYEILSFGWSAIECKYATATESGVNPYTKENVLHVVKKAIAGNTLKRIICFFHWNYELELYPQPLDRELAKKIIDLGVYAVIGCHAHRVQGYEIYNGRPIIYGLGNFLFPQGIYMNKRLAFPAFSSKEIAVEITSMGQFLIHWFQYDSDRNIVSYIKTEELEKSKELELLSPFANLSNKQYKKWLKQNRFHKNKLLPLFYYSDSLLSSQLKIKYIKIRHQLILQLKGLK</sequence>
<comment type="similarity">
    <text evidence="1">Belongs to the CapA family.</text>
</comment>
<accession>I8X6Q9</accession>
<feature type="domain" description="Capsule synthesis protein CapA" evidence="2">
    <location>
        <begin position="1"/>
        <end position="228"/>
    </location>
</feature>
<dbReference type="PANTHER" id="PTHR33393">
    <property type="entry name" value="POLYGLUTAMINE SYNTHESIS ACCESSORY PROTEIN RV0574C-RELATED"/>
    <property type="match status" value="1"/>
</dbReference>
<proteinExistence type="inferred from homology"/>
<dbReference type="HOGENOM" id="CLU_800896_0_0_10"/>
<dbReference type="SMART" id="SM00854">
    <property type="entry name" value="PGA_cap"/>
    <property type="match status" value="1"/>
</dbReference>
<comment type="caution">
    <text evidence="3">The sequence shown here is derived from an EMBL/GenBank/DDBJ whole genome shotgun (WGS) entry which is preliminary data.</text>
</comment>
<reference evidence="3 4" key="1">
    <citation type="submission" date="2012-02" db="EMBL/GenBank/DDBJ databases">
        <title>The Genome Sequence of Bacteroides nordii CL02T12C05.</title>
        <authorList>
            <consortium name="The Broad Institute Genome Sequencing Platform"/>
            <person name="Earl A."/>
            <person name="Ward D."/>
            <person name="Feldgarden M."/>
            <person name="Gevers D."/>
            <person name="Zitomersky N.L."/>
            <person name="Coyne M.J."/>
            <person name="Comstock L.E."/>
            <person name="Young S.K."/>
            <person name="Zeng Q."/>
            <person name="Gargeya S."/>
            <person name="Fitzgerald M."/>
            <person name="Haas B."/>
            <person name="Abouelleil A."/>
            <person name="Alvarado L."/>
            <person name="Arachchi H.M."/>
            <person name="Berlin A."/>
            <person name="Chapman S.B."/>
            <person name="Gearin G."/>
            <person name="Goldberg J."/>
            <person name="Griggs A."/>
            <person name="Gujja S."/>
            <person name="Hansen M."/>
            <person name="Heiman D."/>
            <person name="Howarth C."/>
            <person name="Larimer J."/>
            <person name="Lui A."/>
            <person name="MacDonald P.J.P."/>
            <person name="McCowen C."/>
            <person name="Montmayeur A."/>
            <person name="Murphy C."/>
            <person name="Neiman D."/>
            <person name="Pearson M."/>
            <person name="Priest M."/>
            <person name="Roberts A."/>
            <person name="Saif S."/>
            <person name="Shea T."/>
            <person name="Sisk P."/>
            <person name="Stolte C."/>
            <person name="Sykes S."/>
            <person name="Wortman J."/>
            <person name="Nusbaum C."/>
            <person name="Birren B."/>
        </authorList>
    </citation>
    <scope>NUCLEOTIDE SEQUENCE [LARGE SCALE GENOMIC DNA]</scope>
    <source>
        <strain evidence="3 4">CL02T12C05</strain>
    </source>
</reference>
<keyword evidence="4" id="KW-1185">Reference proteome</keyword>
<dbReference type="Proteomes" id="UP000003089">
    <property type="component" value="Unassembled WGS sequence"/>
</dbReference>
<evidence type="ECO:0000259" key="2">
    <source>
        <dbReference type="SMART" id="SM00854"/>
    </source>
</evidence>
<dbReference type="STRING" id="997884.HMPREF1068_03318"/>
<dbReference type="InterPro" id="IPR029052">
    <property type="entry name" value="Metallo-depent_PP-like"/>
</dbReference>
<dbReference type="InterPro" id="IPR019079">
    <property type="entry name" value="Capsule_synth_CapA"/>
</dbReference>
<dbReference type="SUPFAM" id="SSF56300">
    <property type="entry name" value="Metallo-dependent phosphatases"/>
    <property type="match status" value="1"/>
</dbReference>
<gene>
    <name evidence="3" type="ORF">HMPREF1068_03318</name>
</gene>
<evidence type="ECO:0000313" key="4">
    <source>
        <dbReference type="Proteomes" id="UP000003089"/>
    </source>
</evidence>
<dbReference type="eggNOG" id="COG2843">
    <property type="taxonomic scope" value="Bacteria"/>
</dbReference>
<dbReference type="InterPro" id="IPR052169">
    <property type="entry name" value="CW_Biosynth-Accessory"/>
</dbReference>